<organism evidence="4 5">
    <name type="scientific">Oleiphilus messinensis</name>
    <dbReference type="NCBI Taxonomy" id="141451"/>
    <lineage>
        <taxon>Bacteria</taxon>
        <taxon>Pseudomonadati</taxon>
        <taxon>Pseudomonadota</taxon>
        <taxon>Gammaproteobacteria</taxon>
        <taxon>Oceanospirillales</taxon>
        <taxon>Oleiphilaceae</taxon>
        <taxon>Oleiphilus</taxon>
    </lineage>
</organism>
<comment type="catalytic activity">
    <reaction evidence="2">
        <text>2 GTP = 3',3'-c-di-GMP + 2 diphosphate</text>
        <dbReference type="Rhea" id="RHEA:24898"/>
        <dbReference type="ChEBI" id="CHEBI:33019"/>
        <dbReference type="ChEBI" id="CHEBI:37565"/>
        <dbReference type="ChEBI" id="CHEBI:58805"/>
        <dbReference type="EC" id="2.7.7.65"/>
    </reaction>
</comment>
<dbReference type="InterPro" id="IPR050469">
    <property type="entry name" value="Diguanylate_Cyclase"/>
</dbReference>
<dbReference type="RefSeq" id="WP_087463975.1">
    <property type="nucleotide sequence ID" value="NZ_CP021425.1"/>
</dbReference>
<keyword evidence="5" id="KW-1185">Reference proteome</keyword>
<dbReference type="GO" id="GO:0043709">
    <property type="term" value="P:cell adhesion involved in single-species biofilm formation"/>
    <property type="evidence" value="ECO:0007669"/>
    <property type="project" value="TreeGrafter"/>
</dbReference>
<protein>
    <recommendedName>
        <fullName evidence="1">diguanylate cyclase</fullName>
        <ecNumber evidence="1">2.7.7.65</ecNumber>
    </recommendedName>
</protein>
<evidence type="ECO:0000256" key="2">
    <source>
        <dbReference type="ARBA" id="ARBA00034247"/>
    </source>
</evidence>
<dbReference type="Pfam" id="PF00990">
    <property type="entry name" value="GGDEF"/>
    <property type="match status" value="1"/>
</dbReference>
<dbReference type="PANTHER" id="PTHR45138">
    <property type="entry name" value="REGULATORY COMPONENTS OF SENSORY TRANSDUCTION SYSTEM"/>
    <property type="match status" value="1"/>
</dbReference>
<dbReference type="GO" id="GO:0052621">
    <property type="term" value="F:diguanylate cyclase activity"/>
    <property type="evidence" value="ECO:0007669"/>
    <property type="project" value="UniProtKB-EC"/>
</dbReference>
<evidence type="ECO:0000259" key="3">
    <source>
        <dbReference type="PROSITE" id="PS50887"/>
    </source>
</evidence>
<dbReference type="GO" id="GO:0005886">
    <property type="term" value="C:plasma membrane"/>
    <property type="evidence" value="ECO:0007669"/>
    <property type="project" value="TreeGrafter"/>
</dbReference>
<dbReference type="OrthoDB" id="9812260at2"/>
<sequence>MVQNSDTAGGVHAELLGKCPFNMIEELASFPYISAKNYEHLRQAEKAMAGHFYQSVVKTLTDRIYPEPQAHHIWLNMLEHKKNMAGMLGRDPGMRVAALDYFCNLMPGENVSSDVDDLLPHPTEAATFGLDTLTKLYEASVVDIVLEEMDKQAAHHNPPFSLAKLDIDNFVLICDEYGCDFGDRVLVMVGEVLDRYVRDSDIVARYGENEFVILFKHTEVERAKEITDRIRTVIKQTPIKKKHFTVSAGLAHYPTHHASPREVFRLAHGTLNAQRPHCKDHIAVFGG</sequence>
<gene>
    <name evidence="4" type="ORF">OLMES_5304</name>
</gene>
<accession>A0A1Y0IIR4</accession>
<dbReference type="Gene3D" id="3.30.70.270">
    <property type="match status" value="1"/>
</dbReference>
<dbReference type="InterPro" id="IPR000160">
    <property type="entry name" value="GGDEF_dom"/>
</dbReference>
<evidence type="ECO:0000313" key="5">
    <source>
        <dbReference type="Proteomes" id="UP000196027"/>
    </source>
</evidence>
<dbReference type="EMBL" id="CP021425">
    <property type="protein sequence ID" value="ARU59284.1"/>
    <property type="molecule type" value="Genomic_DNA"/>
</dbReference>
<dbReference type="NCBIfam" id="TIGR00254">
    <property type="entry name" value="GGDEF"/>
    <property type="match status" value="1"/>
</dbReference>
<dbReference type="AlphaFoldDB" id="A0A1Y0IIR4"/>
<dbReference type="SMART" id="SM00267">
    <property type="entry name" value="GGDEF"/>
    <property type="match status" value="1"/>
</dbReference>
<proteinExistence type="predicted"/>
<evidence type="ECO:0000256" key="1">
    <source>
        <dbReference type="ARBA" id="ARBA00012528"/>
    </source>
</evidence>
<dbReference type="InterPro" id="IPR043128">
    <property type="entry name" value="Rev_trsase/Diguanyl_cyclase"/>
</dbReference>
<dbReference type="InterPro" id="IPR029787">
    <property type="entry name" value="Nucleotide_cyclase"/>
</dbReference>
<feature type="domain" description="GGDEF" evidence="3">
    <location>
        <begin position="158"/>
        <end position="287"/>
    </location>
</feature>
<dbReference type="PANTHER" id="PTHR45138:SF9">
    <property type="entry name" value="DIGUANYLATE CYCLASE DGCM-RELATED"/>
    <property type="match status" value="1"/>
</dbReference>
<dbReference type="CDD" id="cd01949">
    <property type="entry name" value="GGDEF"/>
    <property type="match status" value="1"/>
</dbReference>
<dbReference type="Proteomes" id="UP000196027">
    <property type="component" value="Chromosome"/>
</dbReference>
<reference evidence="4 5" key="1">
    <citation type="submission" date="2017-05" db="EMBL/GenBank/DDBJ databases">
        <title>Genomic insights into alkan degradation activity of Oleiphilus messinensis.</title>
        <authorList>
            <person name="Kozyavkin S.A."/>
            <person name="Slesarev A.I."/>
            <person name="Golyshin P.N."/>
            <person name="Korzhenkov A."/>
            <person name="Golyshina O.N."/>
            <person name="Toshchakov S.V."/>
        </authorList>
    </citation>
    <scope>NUCLEOTIDE SEQUENCE [LARGE SCALE GENOMIC DNA]</scope>
    <source>
        <strain evidence="4 5">ME102</strain>
    </source>
</reference>
<dbReference type="SUPFAM" id="SSF55073">
    <property type="entry name" value="Nucleotide cyclase"/>
    <property type="match status" value="1"/>
</dbReference>
<dbReference type="PROSITE" id="PS50887">
    <property type="entry name" value="GGDEF"/>
    <property type="match status" value="1"/>
</dbReference>
<dbReference type="EC" id="2.7.7.65" evidence="1"/>
<name>A0A1Y0IIR4_9GAMM</name>
<dbReference type="GO" id="GO:1902201">
    <property type="term" value="P:negative regulation of bacterial-type flagellum-dependent cell motility"/>
    <property type="evidence" value="ECO:0007669"/>
    <property type="project" value="TreeGrafter"/>
</dbReference>
<dbReference type="KEGG" id="ome:OLMES_5304"/>
<evidence type="ECO:0000313" key="4">
    <source>
        <dbReference type="EMBL" id="ARU59284.1"/>
    </source>
</evidence>